<organism evidence="1 2">
    <name type="scientific">Rhododendron molle</name>
    <name type="common">Chinese azalea</name>
    <name type="synonym">Azalea mollis</name>
    <dbReference type="NCBI Taxonomy" id="49168"/>
    <lineage>
        <taxon>Eukaryota</taxon>
        <taxon>Viridiplantae</taxon>
        <taxon>Streptophyta</taxon>
        <taxon>Embryophyta</taxon>
        <taxon>Tracheophyta</taxon>
        <taxon>Spermatophyta</taxon>
        <taxon>Magnoliopsida</taxon>
        <taxon>eudicotyledons</taxon>
        <taxon>Gunneridae</taxon>
        <taxon>Pentapetalae</taxon>
        <taxon>asterids</taxon>
        <taxon>Ericales</taxon>
        <taxon>Ericaceae</taxon>
        <taxon>Ericoideae</taxon>
        <taxon>Rhodoreae</taxon>
        <taxon>Rhododendron</taxon>
    </lineage>
</organism>
<proteinExistence type="predicted"/>
<evidence type="ECO:0000313" key="2">
    <source>
        <dbReference type="Proteomes" id="UP001062846"/>
    </source>
</evidence>
<dbReference type="Proteomes" id="UP001062846">
    <property type="component" value="Chromosome 8"/>
</dbReference>
<reference evidence="1" key="1">
    <citation type="submission" date="2022-02" db="EMBL/GenBank/DDBJ databases">
        <title>Plant Genome Project.</title>
        <authorList>
            <person name="Zhang R.-G."/>
        </authorList>
    </citation>
    <scope>NUCLEOTIDE SEQUENCE</scope>
    <source>
        <strain evidence="1">AT1</strain>
    </source>
</reference>
<name>A0ACC0ML97_RHOML</name>
<accession>A0ACC0ML97</accession>
<gene>
    <name evidence="1" type="ORF">RHMOL_Rhmol08G0086100</name>
</gene>
<evidence type="ECO:0000313" key="1">
    <source>
        <dbReference type="EMBL" id="KAI8541745.1"/>
    </source>
</evidence>
<keyword evidence="2" id="KW-1185">Reference proteome</keyword>
<comment type="caution">
    <text evidence="1">The sequence shown here is derived from an EMBL/GenBank/DDBJ whole genome shotgun (WGS) entry which is preliminary data.</text>
</comment>
<protein>
    <submittedName>
        <fullName evidence="1">Uncharacterized protein</fullName>
    </submittedName>
</protein>
<sequence length="1271" mass="142522">MYLIAHVCLLLFLHHLIPSTAGNSLPHSDHPIDDITVNCGSFGNSIALDGREWIGDIGSQNTFKRHPNGKLMKSLEVPQFLSADPVPYMSAQVSRSQFSYTFRISPGQKFIRLHFYPASYPGFERSNAFFTVKAGVYTLLRNFSASLTADSLRVKYFSKEFCVHVGENQPLSITFSPLPTTTLDSVYAFVNGIEIISMPTSLYYTGDGDLGAHVVGHKHRFHIDTGTALELVQRLNIGGNSILPVDDWGMFRRWSGDSKYLLESGVLPVSTSIPIKYTNIPAYAAPQKVYQTAWSMDPTKKMNRMCNLTWKLPLDLGFRYLVRLHFCEIDYEIKEIGQIEFGVFMDGKIAEASADLIKWSGGNGVAVYKDYMVIIDGDKMEGKRDLLIAMQPLSYESRTEHHTGAVLSGLEVFKLSNPDNSLAGQNPKPLSHAPTSTTVKPLKLLLVFCNGNAIVSCLIIFIVSLNIVVYILRDLGDVIQKDISTPSKSEELCRRFSLSEIQLATNNFDDMLEIGDGGFGKVYKGLIDKGASTVAVKRLKLTSKQGAEEFWTEIKMLSNLRHTHLVTLIGYCDESPEMILVYEYMVHGTLADHLHKINRNSNGGVSPLNWEQRLNICIGAARGLEYLHTGVQHRVIHRDVKTSNILLDENWVAKISDFGLSKMGGKSTSQASTYIITDVKGTFGYLDVEYFLTHRLTRKSDVYAFGVVLFEALCGRPAVDKRFEGEERSLVLWAQQCIKGGTIPQMIDPSIKGQISPHCLKVYVEVAYKCLHKRPNERPRMSDIVQRLEFALSSQDQSAYSSTDTEGEQEEEVQESSAVDNMPIERVTEGEEEEQEEEVFSVSGEDNKQIGDLYPPVSILRTPLSMPDSTPVSMPDRTPSTAKERANKKSISKAVHGLAKVMDFRRRKMKANDSSSGSSWWWNRAKSPTKGSSPPEPPPELPVVPCRRFSITEIKEATNNFHRTMIIRYGGPGGEMYRGYIDNGKLQVAIERCTKESEYNFLEEVELRSRLHHPHMVSFIGYCKESDETIFVFEYIEKGNLSNHLHGRGKEPLPWKKRLEICIGAAQGLNYLHTGSQEPITHGDLRSSSILLDEKWFAKVSGLKVSNTLEDPDNMTHTVGTNVVRKTMGYRDPEYLLSGNLTTKSDVYSFGIVLLEVLCAKEPFYSSAPRGEEILAHWFRTCIRRRTMELIVDPYLIGEMAPKSFGKFVMIAERCLLFRGVERPAMQDVVKILELALQLQETAGGHTKFGKPGDPPEAIHKAAVHAYNQVL</sequence>
<dbReference type="EMBL" id="CM046395">
    <property type="protein sequence ID" value="KAI8541745.1"/>
    <property type="molecule type" value="Genomic_DNA"/>
</dbReference>